<dbReference type="InterPro" id="IPR050259">
    <property type="entry name" value="SDR"/>
</dbReference>
<dbReference type="NCBIfam" id="TIGR01829">
    <property type="entry name" value="AcAcCoA_reduct"/>
    <property type="match status" value="1"/>
</dbReference>
<evidence type="ECO:0000313" key="5">
    <source>
        <dbReference type="Proteomes" id="UP000521199"/>
    </source>
</evidence>
<evidence type="ECO:0000256" key="2">
    <source>
        <dbReference type="ARBA" id="ARBA00023002"/>
    </source>
</evidence>
<dbReference type="PANTHER" id="PTHR42879">
    <property type="entry name" value="3-OXOACYL-(ACYL-CARRIER-PROTEIN) REDUCTASE"/>
    <property type="match status" value="1"/>
</dbReference>
<dbReference type="InterPro" id="IPR011283">
    <property type="entry name" value="Acetoacetyl-CoA_reductase"/>
</dbReference>
<evidence type="ECO:0000256" key="1">
    <source>
        <dbReference type="ARBA" id="ARBA00006484"/>
    </source>
</evidence>
<dbReference type="NCBIfam" id="NF009464">
    <property type="entry name" value="PRK12824.1"/>
    <property type="match status" value="1"/>
</dbReference>
<dbReference type="EMBL" id="JACHHP010000003">
    <property type="protein sequence ID" value="MBB5208481.1"/>
    <property type="molecule type" value="Genomic_DNA"/>
</dbReference>
<proteinExistence type="inferred from homology"/>
<dbReference type="InterPro" id="IPR057326">
    <property type="entry name" value="KR_dom"/>
</dbReference>
<dbReference type="GO" id="GO:0005737">
    <property type="term" value="C:cytoplasm"/>
    <property type="evidence" value="ECO:0007669"/>
    <property type="project" value="InterPro"/>
</dbReference>
<dbReference type="InterPro" id="IPR020904">
    <property type="entry name" value="Sc_DH/Rdtase_CS"/>
</dbReference>
<keyword evidence="5" id="KW-1185">Reference proteome</keyword>
<evidence type="ECO:0000313" key="4">
    <source>
        <dbReference type="EMBL" id="MBB5208481.1"/>
    </source>
</evidence>
<dbReference type="RefSeq" id="WP_183961007.1">
    <property type="nucleotide sequence ID" value="NZ_JACHHP010000003.1"/>
</dbReference>
<dbReference type="PRINTS" id="PR00080">
    <property type="entry name" value="SDRFAMILY"/>
</dbReference>
<feature type="domain" description="Ketoreductase" evidence="3">
    <location>
        <begin position="4"/>
        <end position="183"/>
    </location>
</feature>
<organism evidence="4 5">
    <name type="scientific">Chiayiivirga flava</name>
    <dbReference type="NCBI Taxonomy" id="659595"/>
    <lineage>
        <taxon>Bacteria</taxon>
        <taxon>Pseudomonadati</taxon>
        <taxon>Pseudomonadota</taxon>
        <taxon>Gammaproteobacteria</taxon>
        <taxon>Lysobacterales</taxon>
        <taxon>Lysobacteraceae</taxon>
        <taxon>Chiayiivirga</taxon>
    </lineage>
</organism>
<keyword evidence="2 4" id="KW-0560">Oxidoreductase</keyword>
<comment type="caution">
    <text evidence="4">The sequence shown here is derived from an EMBL/GenBank/DDBJ whole genome shotgun (WGS) entry which is preliminary data.</text>
</comment>
<name>A0A7W8D5V5_9GAMM</name>
<reference evidence="4 5" key="1">
    <citation type="submission" date="2020-08" db="EMBL/GenBank/DDBJ databases">
        <title>Genomic Encyclopedia of Type Strains, Phase IV (KMG-IV): sequencing the most valuable type-strain genomes for metagenomic binning, comparative biology and taxonomic classification.</title>
        <authorList>
            <person name="Goeker M."/>
        </authorList>
    </citation>
    <scope>NUCLEOTIDE SEQUENCE [LARGE SCALE GENOMIC DNA]</scope>
    <source>
        <strain evidence="4 5">DSM 24163</strain>
    </source>
</reference>
<dbReference type="InterPro" id="IPR036291">
    <property type="entry name" value="NAD(P)-bd_dom_sf"/>
</dbReference>
<dbReference type="InterPro" id="IPR002347">
    <property type="entry name" value="SDR_fam"/>
</dbReference>
<dbReference type="GO" id="GO:0032787">
    <property type="term" value="P:monocarboxylic acid metabolic process"/>
    <property type="evidence" value="ECO:0007669"/>
    <property type="project" value="UniProtKB-ARBA"/>
</dbReference>
<dbReference type="AlphaFoldDB" id="A0A7W8D5V5"/>
<dbReference type="FunFam" id="3.40.50.720:FF:000173">
    <property type="entry name" value="3-oxoacyl-[acyl-carrier protein] reductase"/>
    <property type="match status" value="1"/>
</dbReference>
<dbReference type="SUPFAM" id="SSF51735">
    <property type="entry name" value="NAD(P)-binding Rossmann-fold domains"/>
    <property type="match status" value="1"/>
</dbReference>
<accession>A0A7W8D5V5</accession>
<dbReference type="PROSITE" id="PS00061">
    <property type="entry name" value="ADH_SHORT"/>
    <property type="match status" value="1"/>
</dbReference>
<evidence type="ECO:0000259" key="3">
    <source>
        <dbReference type="SMART" id="SM00822"/>
    </source>
</evidence>
<dbReference type="Gene3D" id="3.40.50.720">
    <property type="entry name" value="NAD(P)-binding Rossmann-like Domain"/>
    <property type="match status" value="1"/>
</dbReference>
<dbReference type="GO" id="GO:0018454">
    <property type="term" value="F:acetoacetyl-CoA reductase activity"/>
    <property type="evidence" value="ECO:0007669"/>
    <property type="project" value="UniProtKB-EC"/>
</dbReference>
<dbReference type="EC" id="1.1.1.36" evidence="4"/>
<gene>
    <name evidence="4" type="ORF">HNQ52_002023</name>
</gene>
<dbReference type="NCBIfam" id="NF009466">
    <property type="entry name" value="PRK12826.1-2"/>
    <property type="match status" value="1"/>
</dbReference>
<dbReference type="SMART" id="SM00822">
    <property type="entry name" value="PKS_KR"/>
    <property type="match status" value="1"/>
</dbReference>
<dbReference type="Pfam" id="PF13561">
    <property type="entry name" value="adh_short_C2"/>
    <property type="match status" value="1"/>
</dbReference>
<dbReference type="PANTHER" id="PTHR42879:SF2">
    <property type="entry name" value="3-OXOACYL-[ACYL-CARRIER-PROTEIN] REDUCTASE FABG"/>
    <property type="match status" value="1"/>
</dbReference>
<dbReference type="GO" id="GO:0042619">
    <property type="term" value="P:poly-hydroxybutyrate biosynthetic process"/>
    <property type="evidence" value="ECO:0007669"/>
    <property type="project" value="InterPro"/>
</dbReference>
<comment type="similarity">
    <text evidence="1">Belongs to the short-chain dehydrogenases/reductases (SDR) family.</text>
</comment>
<protein>
    <submittedName>
        <fullName evidence="4">Acetoacetyl-CoA reductase</fullName>
        <ecNumber evidence="4">1.1.1.36</ecNumber>
    </submittedName>
</protein>
<sequence length="246" mass="26124">MTQRLAVVSGGIGGIGTQICRRLAEAGHRVVATDLGGDPERVDAFLDGLAGLPVAFEPGDVGDADDCERLIADIGTRHRPVDVLVNAAGITRDARLVKMERAQWDDVLRINLDAVFHLCRAVVPGMSERGFGRIVNISSVNAQTGQFGQTNYAAAKAGMHGFTMSLAREVARHGVTVNCVAPGYVDTDMTRAMRSDIRDQIVAAIPVGRVGSPDDIARVVSFLCEQDAGYITGALLPVNGGMFMSF</sequence>
<dbReference type="PRINTS" id="PR00081">
    <property type="entry name" value="GDHRDH"/>
</dbReference>
<dbReference type="Proteomes" id="UP000521199">
    <property type="component" value="Unassembled WGS sequence"/>
</dbReference>